<name>A0A9Y2P794_9RHOB</name>
<dbReference type="Gene3D" id="3.20.20.140">
    <property type="entry name" value="Metal-dependent hydrolases"/>
    <property type="match status" value="1"/>
</dbReference>
<dbReference type="PANTHER" id="PTHR42717:SF1">
    <property type="entry name" value="IMIDAZOLONEPROPIONASE AND RELATED AMIDOHYDROLASES"/>
    <property type="match status" value="1"/>
</dbReference>
<dbReference type="Pfam" id="PF01979">
    <property type="entry name" value="Amidohydro_1"/>
    <property type="match status" value="1"/>
</dbReference>
<dbReference type="InterPro" id="IPR006680">
    <property type="entry name" value="Amidohydro-rel"/>
</dbReference>
<dbReference type="GO" id="GO:0019213">
    <property type="term" value="F:deacetylase activity"/>
    <property type="evidence" value="ECO:0007669"/>
    <property type="project" value="InterPro"/>
</dbReference>
<dbReference type="Gene3D" id="2.30.40.10">
    <property type="entry name" value="Urease, subunit C, domain 1"/>
    <property type="match status" value="1"/>
</dbReference>
<dbReference type="Proteomes" id="UP001238334">
    <property type="component" value="Chromosome"/>
</dbReference>
<accession>A0A9Y2P794</accession>
<evidence type="ECO:0000259" key="1">
    <source>
        <dbReference type="Pfam" id="PF01979"/>
    </source>
</evidence>
<dbReference type="SUPFAM" id="SSF51338">
    <property type="entry name" value="Composite domain of metallo-dependent hydrolases"/>
    <property type="match status" value="1"/>
</dbReference>
<evidence type="ECO:0000313" key="3">
    <source>
        <dbReference type="Proteomes" id="UP001238334"/>
    </source>
</evidence>
<dbReference type="InterPro" id="IPR020043">
    <property type="entry name" value="Deacetylase_Atu3266-like"/>
</dbReference>
<reference evidence="2 3" key="1">
    <citation type="submission" date="2023-06" db="EMBL/GenBank/DDBJ databases">
        <title>Parasedimentitalea psychrophila sp. nov., a psychrophilic bacterium isolated from deep-sea sediment.</title>
        <authorList>
            <person name="Li A."/>
        </authorList>
    </citation>
    <scope>NUCLEOTIDE SEQUENCE [LARGE SCALE GENOMIC DNA]</scope>
    <source>
        <strain evidence="2 3">QS115</strain>
    </source>
</reference>
<evidence type="ECO:0000313" key="2">
    <source>
        <dbReference type="EMBL" id="WIY25803.1"/>
    </source>
</evidence>
<dbReference type="GO" id="GO:0016810">
    <property type="term" value="F:hydrolase activity, acting on carbon-nitrogen (but not peptide) bonds"/>
    <property type="evidence" value="ECO:0007669"/>
    <property type="project" value="InterPro"/>
</dbReference>
<organism evidence="2 3">
    <name type="scientific">Parasedimentitalea psychrophila</name>
    <dbReference type="NCBI Taxonomy" id="2997337"/>
    <lineage>
        <taxon>Bacteria</taxon>
        <taxon>Pseudomonadati</taxon>
        <taxon>Pseudomonadota</taxon>
        <taxon>Alphaproteobacteria</taxon>
        <taxon>Rhodobacterales</taxon>
        <taxon>Paracoccaceae</taxon>
        <taxon>Parasedimentitalea</taxon>
    </lineage>
</organism>
<dbReference type="PANTHER" id="PTHR42717">
    <property type="entry name" value="DIHYDROOROTASE-RELATED"/>
    <property type="match status" value="1"/>
</dbReference>
<dbReference type="EMBL" id="CP127247">
    <property type="protein sequence ID" value="WIY25803.1"/>
    <property type="molecule type" value="Genomic_DNA"/>
</dbReference>
<dbReference type="SUPFAM" id="SSF51556">
    <property type="entry name" value="Metallo-dependent hydrolases"/>
    <property type="match status" value="1"/>
</dbReference>
<dbReference type="InterPro" id="IPR032466">
    <property type="entry name" value="Metal_Hydrolase"/>
</dbReference>
<proteinExistence type="predicted"/>
<dbReference type="InterPro" id="IPR011059">
    <property type="entry name" value="Metal-dep_hydrolase_composite"/>
</dbReference>
<protein>
    <submittedName>
        <fullName evidence="2">Amidohydrolase/deacetylase family metallohydrolase</fullName>
    </submittedName>
</protein>
<feature type="domain" description="Amidohydrolase-related" evidence="1">
    <location>
        <begin position="66"/>
        <end position="369"/>
    </location>
</feature>
<dbReference type="RefSeq" id="WP_270918223.1">
    <property type="nucleotide sequence ID" value="NZ_CP127247.1"/>
</dbReference>
<dbReference type="AlphaFoldDB" id="A0A9Y2P794"/>
<dbReference type="KEGG" id="ppso:QPJ95_02365"/>
<keyword evidence="3" id="KW-1185">Reference proteome</keyword>
<gene>
    <name evidence="2" type="ORF">QPJ95_02365</name>
</gene>
<sequence length="397" mass="42190">MPTSSVTQTMALKPFATNDFVIKGGHVMAFDGQDADVMDVRVSDGRIVELGAALSGEQVIDASGAIVTPGLIDIHTHIYRGATSLSVPHEKVAIRSSVGTFVDAGSAGGGNIDGFEEFIQRSSQQNIFAYLNISFPGIFGFSKNVMVGEAEDVRLLSKIDCIEAAKRHPDLIVGIKVRAGKMAAGENGAKALEVALEVAQELGLPIMCHVDYSPPDIEHILKALRPGDILTHCCRPDPNSVVTREGVMQAAWQAKKRGVFFDIGHGMGGFSFEVCRQMLAQGFVPDIISSDIHCLSVDGPAFDLLTTINKIITLGVSQVDAIKATTQTPARAIFKDSLGRIRVGDTANISVLKPDTAENIYVDAVGEKISSTDALRAAALVAKGSLICCDRELATVK</sequence>